<keyword evidence="3" id="KW-1185">Reference proteome</keyword>
<reference evidence="4" key="1">
    <citation type="submission" date="2016-06" db="UniProtKB">
        <authorList>
            <consortium name="WormBaseParasite"/>
        </authorList>
    </citation>
    <scope>IDENTIFICATION</scope>
</reference>
<accession>A0A183SJ37</accession>
<protein>
    <submittedName>
        <fullName evidence="2 4">Uncharacterized protein</fullName>
    </submittedName>
</protein>
<evidence type="ECO:0000313" key="3">
    <source>
        <dbReference type="Proteomes" id="UP000275846"/>
    </source>
</evidence>
<evidence type="ECO:0000256" key="1">
    <source>
        <dbReference type="SAM" id="MobiDB-lite"/>
    </source>
</evidence>
<name>A0A183SJ37_SCHSO</name>
<dbReference type="Proteomes" id="UP000275846">
    <property type="component" value="Unassembled WGS sequence"/>
</dbReference>
<proteinExistence type="predicted"/>
<evidence type="ECO:0000313" key="4">
    <source>
        <dbReference type="WBParaSite" id="SSLN_0000437901-mRNA-1"/>
    </source>
</evidence>
<dbReference type="WBParaSite" id="SSLN_0000437901-mRNA-1">
    <property type="protein sequence ID" value="SSLN_0000437901-mRNA-1"/>
    <property type="gene ID" value="SSLN_0000437901"/>
</dbReference>
<reference evidence="2 3" key="2">
    <citation type="submission" date="2018-11" db="EMBL/GenBank/DDBJ databases">
        <authorList>
            <consortium name="Pathogen Informatics"/>
        </authorList>
    </citation>
    <scope>NUCLEOTIDE SEQUENCE [LARGE SCALE GENOMIC DNA]</scope>
    <source>
        <strain evidence="2 3">NST_G2</strain>
    </source>
</reference>
<evidence type="ECO:0000313" key="2">
    <source>
        <dbReference type="EMBL" id="VDL90620.1"/>
    </source>
</evidence>
<feature type="compositionally biased region" description="Basic and acidic residues" evidence="1">
    <location>
        <begin position="89"/>
        <end position="103"/>
    </location>
</feature>
<organism evidence="4">
    <name type="scientific">Schistocephalus solidus</name>
    <name type="common">Tapeworm</name>
    <dbReference type="NCBI Taxonomy" id="70667"/>
    <lineage>
        <taxon>Eukaryota</taxon>
        <taxon>Metazoa</taxon>
        <taxon>Spiralia</taxon>
        <taxon>Lophotrochozoa</taxon>
        <taxon>Platyhelminthes</taxon>
        <taxon>Cestoda</taxon>
        <taxon>Eucestoda</taxon>
        <taxon>Diphyllobothriidea</taxon>
        <taxon>Diphyllobothriidae</taxon>
        <taxon>Schistocephalus</taxon>
    </lineage>
</organism>
<gene>
    <name evidence="2" type="ORF">SSLN_LOCUS4235</name>
</gene>
<dbReference type="EMBL" id="UYSU01032792">
    <property type="protein sequence ID" value="VDL90620.1"/>
    <property type="molecule type" value="Genomic_DNA"/>
</dbReference>
<dbReference type="AlphaFoldDB" id="A0A183SJ37"/>
<feature type="region of interest" description="Disordered" evidence="1">
    <location>
        <begin position="89"/>
        <end position="130"/>
    </location>
</feature>
<dbReference type="OrthoDB" id="6320066at2759"/>
<sequence length="130" mass="14344">MPEFARAMHADETMTTSLCRMLQALGHRSLTRPTRALGIGKHVGRIGLELQMVVMPLLVLSALVDAKILVLEMGDLSCGQGMLQGHLEEISEATAHRPGDLGEPRPGQTSMEKKRKDWCSNLRGQPDRRC</sequence>